<proteinExistence type="predicted"/>
<evidence type="ECO:0000313" key="3">
    <source>
        <dbReference type="Proteomes" id="UP000236161"/>
    </source>
</evidence>
<dbReference type="AlphaFoldDB" id="A0A2I0AUT9"/>
<accession>A0A2I0AUT9</accession>
<dbReference type="STRING" id="1088818.A0A2I0AUT9"/>
<sequence length="125" mass="14089">MQAALRAAAAQSSDSKDEEIAALQMEAKSARDKATSIVKHLMVAESEIKSLKALVQKMILNREEAEEVFLKRCWLARYWKLCVQHGDFFISSILRSIQFHQCLLPIILLICDSSNCRKAHSSSIP</sequence>
<dbReference type="EMBL" id="KZ451950">
    <property type="protein sequence ID" value="PKA59310.1"/>
    <property type="molecule type" value="Genomic_DNA"/>
</dbReference>
<dbReference type="PANTHER" id="PTHR31762:SF17">
    <property type="entry name" value="COILED-COIL DOMAIN-CONTAINING PROTEIN SCD2"/>
    <property type="match status" value="1"/>
</dbReference>
<dbReference type="OrthoDB" id="1934858at2759"/>
<reference evidence="2 3" key="1">
    <citation type="journal article" date="2017" name="Nature">
        <title>The Apostasia genome and the evolution of orchids.</title>
        <authorList>
            <person name="Zhang G.Q."/>
            <person name="Liu K.W."/>
            <person name="Li Z."/>
            <person name="Lohaus R."/>
            <person name="Hsiao Y.Y."/>
            <person name="Niu S.C."/>
            <person name="Wang J.Y."/>
            <person name="Lin Y.C."/>
            <person name="Xu Q."/>
            <person name="Chen L.J."/>
            <person name="Yoshida K."/>
            <person name="Fujiwara S."/>
            <person name="Wang Z.W."/>
            <person name="Zhang Y.Q."/>
            <person name="Mitsuda N."/>
            <person name="Wang M."/>
            <person name="Liu G.H."/>
            <person name="Pecoraro L."/>
            <person name="Huang H.X."/>
            <person name="Xiao X.J."/>
            <person name="Lin M."/>
            <person name="Wu X.Y."/>
            <person name="Wu W.L."/>
            <person name="Chen Y.Y."/>
            <person name="Chang S.B."/>
            <person name="Sakamoto S."/>
            <person name="Ohme-Takagi M."/>
            <person name="Yagi M."/>
            <person name="Zeng S.J."/>
            <person name="Shen C.Y."/>
            <person name="Yeh C.M."/>
            <person name="Luo Y.B."/>
            <person name="Tsai W.C."/>
            <person name="Van de Peer Y."/>
            <person name="Liu Z.J."/>
        </authorList>
    </citation>
    <scope>NUCLEOTIDE SEQUENCE [LARGE SCALE GENOMIC DNA]</scope>
    <source>
        <strain evidence="3">cv. Shenzhen</strain>
        <tissue evidence="2">Stem</tissue>
    </source>
</reference>
<dbReference type="PANTHER" id="PTHR31762">
    <property type="entry name" value="FAS-BINDING FACTOR-LIKE PROTEIN"/>
    <property type="match status" value="1"/>
</dbReference>
<dbReference type="GO" id="GO:0000911">
    <property type="term" value="P:cytokinesis by cell plate formation"/>
    <property type="evidence" value="ECO:0007669"/>
    <property type="project" value="InterPro"/>
</dbReference>
<keyword evidence="3" id="KW-1185">Reference proteome</keyword>
<evidence type="ECO:0000256" key="1">
    <source>
        <dbReference type="SAM" id="Coils"/>
    </source>
</evidence>
<keyword evidence="1" id="KW-0175">Coiled coil</keyword>
<evidence type="ECO:0000313" key="2">
    <source>
        <dbReference type="EMBL" id="PKA59310.1"/>
    </source>
</evidence>
<feature type="coiled-coil region" evidence="1">
    <location>
        <begin position="13"/>
        <end position="68"/>
    </location>
</feature>
<gene>
    <name evidence="2" type="ORF">AXF42_Ash001404</name>
</gene>
<dbReference type="Proteomes" id="UP000236161">
    <property type="component" value="Unassembled WGS sequence"/>
</dbReference>
<protein>
    <submittedName>
        <fullName evidence="2">Uncharacterized protein</fullName>
    </submittedName>
</protein>
<dbReference type="InterPro" id="IPR040321">
    <property type="entry name" value="SCD2-like"/>
</dbReference>
<name>A0A2I0AUT9_9ASPA</name>
<organism evidence="2 3">
    <name type="scientific">Apostasia shenzhenica</name>
    <dbReference type="NCBI Taxonomy" id="1088818"/>
    <lineage>
        <taxon>Eukaryota</taxon>
        <taxon>Viridiplantae</taxon>
        <taxon>Streptophyta</taxon>
        <taxon>Embryophyta</taxon>
        <taxon>Tracheophyta</taxon>
        <taxon>Spermatophyta</taxon>
        <taxon>Magnoliopsida</taxon>
        <taxon>Liliopsida</taxon>
        <taxon>Asparagales</taxon>
        <taxon>Orchidaceae</taxon>
        <taxon>Apostasioideae</taxon>
        <taxon>Apostasia</taxon>
    </lineage>
</organism>